<feature type="compositionally biased region" description="Polar residues" evidence="1">
    <location>
        <begin position="64"/>
        <end position="80"/>
    </location>
</feature>
<proteinExistence type="predicted"/>
<sequence length="283" mass="30386">MKSTPTRALPVLVAVALAAAGCSPSLESAEPSFTTVSPTAESSAPSTSAPTSAPSPTTSGAMSKNGTSSAEGGSNLTNPDGTYLITDKEPGKGKPERITQTWTGLDDHGFSKVTINVEKEAQNASMQFPFQKLDKPLLRGNSWDLPELFQQPYANILLTFQTWDLDGQESLTNSCQWDISALNADGEETLNDVMWGYEGSPTNKELFVPDEVPEVLGMGNFVRTSSTKVTEKQAKFYEPVAQDGCFGTIQAISTEPGEYTLEIKLAQKGFDPMIIHQPIRIAG</sequence>
<dbReference type="AlphaFoldDB" id="A0AAX1L993"/>
<evidence type="ECO:0000313" key="3">
    <source>
        <dbReference type="EMBL" id="QRP70582.1"/>
    </source>
</evidence>
<dbReference type="Proteomes" id="UP000617681">
    <property type="component" value="Chromosome"/>
</dbReference>
<dbReference type="PROSITE" id="PS51257">
    <property type="entry name" value="PROKAR_LIPOPROTEIN"/>
    <property type="match status" value="1"/>
</dbReference>
<accession>A0AAX1L993</accession>
<name>A0AAX1L993_9CORY</name>
<feature type="compositionally biased region" description="Low complexity" evidence="1">
    <location>
        <begin position="34"/>
        <end position="63"/>
    </location>
</feature>
<dbReference type="EMBL" id="CP069534">
    <property type="protein sequence ID" value="QRP70582.1"/>
    <property type="molecule type" value="Genomic_DNA"/>
</dbReference>
<evidence type="ECO:0000256" key="1">
    <source>
        <dbReference type="SAM" id="MobiDB-lite"/>
    </source>
</evidence>
<reference evidence="3" key="1">
    <citation type="submission" date="2021-02" db="EMBL/GenBank/DDBJ databases">
        <title>FDA dAtabase for Regulatory Grade micrObial Sequences (FDA-ARGOS): Supporting development and validation of Infectious Disease Dx tests.</title>
        <authorList>
            <person name="Sproer C."/>
            <person name="Gronow S."/>
            <person name="Severitt S."/>
            <person name="Schroder I."/>
            <person name="Tallon L."/>
            <person name="Sadzewicz L."/>
            <person name="Zhao X."/>
            <person name="Boylan J."/>
            <person name="Ott S."/>
            <person name="Bowen H."/>
            <person name="Vavikolanu K."/>
            <person name="Mehta A."/>
            <person name="Aluvathingal J."/>
            <person name="Nadendla S."/>
            <person name="Lowell S."/>
            <person name="Myers T."/>
            <person name="Yan Y."/>
            <person name="Sichtig H."/>
        </authorList>
    </citation>
    <scope>NUCLEOTIDE SEQUENCE</scope>
    <source>
        <strain evidence="3">FDAARGOS_1191</strain>
    </source>
</reference>
<keyword evidence="2" id="KW-0732">Signal</keyword>
<evidence type="ECO:0000256" key="2">
    <source>
        <dbReference type="SAM" id="SignalP"/>
    </source>
</evidence>
<evidence type="ECO:0000313" key="4">
    <source>
        <dbReference type="Proteomes" id="UP000617681"/>
    </source>
</evidence>
<feature type="chain" id="PRO_5043959660" evidence="2">
    <location>
        <begin position="29"/>
        <end position="283"/>
    </location>
</feature>
<feature type="compositionally biased region" description="Basic and acidic residues" evidence="1">
    <location>
        <begin position="86"/>
        <end position="97"/>
    </location>
</feature>
<organism evidence="3 4">
    <name type="scientific">Corynebacterium glucuronolyticum</name>
    <dbReference type="NCBI Taxonomy" id="39791"/>
    <lineage>
        <taxon>Bacteria</taxon>
        <taxon>Bacillati</taxon>
        <taxon>Actinomycetota</taxon>
        <taxon>Actinomycetes</taxon>
        <taxon>Mycobacteriales</taxon>
        <taxon>Corynebacteriaceae</taxon>
        <taxon>Corynebacterium</taxon>
    </lineage>
</organism>
<feature type="signal peptide" evidence="2">
    <location>
        <begin position="1"/>
        <end position="28"/>
    </location>
</feature>
<feature type="region of interest" description="Disordered" evidence="1">
    <location>
        <begin position="25"/>
        <end position="99"/>
    </location>
</feature>
<gene>
    <name evidence="3" type="ORF">I6J21_12750</name>
</gene>
<dbReference type="RefSeq" id="WP_034989177.1">
    <property type="nucleotide sequence ID" value="NZ_CP068162.1"/>
</dbReference>
<protein>
    <submittedName>
        <fullName evidence="3">Uncharacterized protein</fullName>
    </submittedName>
</protein>